<keyword evidence="2" id="KW-1185">Reference proteome</keyword>
<accession>O59463</accession>
<proteinExistence type="predicted"/>
<dbReference type="AlphaFoldDB" id="O59463"/>
<evidence type="ECO:0000313" key="1">
    <source>
        <dbReference type="EMBL" id="BAA30918.1"/>
    </source>
</evidence>
<organism evidence="1 2">
    <name type="scientific">Pyrococcus horikoshii (strain ATCC 700860 / DSM 12428 / JCM 9974 / NBRC 100139 / OT-3)</name>
    <dbReference type="NCBI Taxonomy" id="70601"/>
    <lineage>
        <taxon>Archaea</taxon>
        <taxon>Methanobacteriati</taxon>
        <taxon>Methanobacteriota</taxon>
        <taxon>Thermococci</taxon>
        <taxon>Thermococcales</taxon>
        <taxon>Thermococcaceae</taxon>
        <taxon>Pyrococcus</taxon>
    </lineage>
</organism>
<dbReference type="Proteomes" id="UP000000752">
    <property type="component" value="Chromosome"/>
</dbReference>
<gene>
    <name evidence="1" type="ordered locus">PH1799</name>
</gene>
<dbReference type="PIR" id="G71190">
    <property type="entry name" value="G71190"/>
</dbReference>
<protein>
    <submittedName>
        <fullName evidence="1">Uncharacterized protein</fullName>
    </submittedName>
</protein>
<dbReference type="EnsemblBacteria" id="BAA30918">
    <property type="protein sequence ID" value="BAA30918"/>
    <property type="gene ID" value="BAA30918"/>
</dbReference>
<sequence>MTVSPRAKLTAFSILGSYSMTLTTGIPTSPFTCRAFILLSGRKVNLPSLFLFKNSIAFSATISSSTTTLSALLPKATSTAMEYFSSLTLINSSKVPYMPGIPDLLSSSTALLLLVSF</sequence>
<evidence type="ECO:0000313" key="2">
    <source>
        <dbReference type="Proteomes" id="UP000000752"/>
    </source>
</evidence>
<dbReference type="KEGG" id="pho:PH1799"/>
<dbReference type="EMBL" id="BA000001">
    <property type="protein sequence ID" value="BAA30918.1"/>
    <property type="molecule type" value="Genomic_DNA"/>
</dbReference>
<name>O59463_PYRHO</name>
<reference evidence="1 2" key="1">
    <citation type="journal article" date="1998" name="DNA Res.">
        <title>Complete sequence and gene organization of the genome of a hyper-thermophilic archaebacterium, Pyrococcus horikoshii OT3.</title>
        <authorList>
            <person name="Kawarabayasi Y."/>
            <person name="Sawada M."/>
            <person name="Horikawa H."/>
            <person name="Haikawa Y."/>
            <person name="Hino Y."/>
            <person name="Yamamoto S."/>
            <person name="Sekine M."/>
            <person name="Baba S."/>
            <person name="Kosugi H."/>
            <person name="Hosoyama A."/>
            <person name="Nagai Y."/>
            <person name="Sakai M."/>
            <person name="Ogura K."/>
            <person name="Otuka R."/>
            <person name="Nakazawa H."/>
            <person name="Takamiya M."/>
            <person name="Ohfuku Y."/>
            <person name="Funahashi T."/>
            <person name="Tanaka T."/>
            <person name="Kudoh Y."/>
            <person name="Yamazaki J."/>
            <person name="Kushida N."/>
            <person name="Oguchi A."/>
            <person name="Aoki K."/>
            <person name="Nakamura Y."/>
            <person name="Robb T.F."/>
            <person name="Horikoshi K."/>
            <person name="Masuchi Y."/>
            <person name="Shizuya H."/>
            <person name="Kikuchi H."/>
        </authorList>
    </citation>
    <scope>NUCLEOTIDE SEQUENCE [LARGE SCALE GENOMIC DNA]</scope>
    <source>
        <strain evidence="2">ATCC 700860 / DSM 12428 / JCM 9974 / NBRC 100139 / OT-3</strain>
    </source>
</reference>